<reference evidence="1 2" key="1">
    <citation type="submission" date="2016-12" db="EMBL/GenBank/DDBJ databases">
        <title>The whole genome sequencing and assembly of Bacillus cohnii DSM 6307T strain.</title>
        <authorList>
            <person name="Lee Y.-J."/>
            <person name="Yi H."/>
            <person name="Bahn Y.-S."/>
            <person name="Kim J.F."/>
            <person name="Lee D.-W."/>
        </authorList>
    </citation>
    <scope>NUCLEOTIDE SEQUENCE [LARGE SCALE GENOMIC DNA]</scope>
    <source>
        <strain evidence="1 2">DSM 6307</strain>
    </source>
</reference>
<dbReference type="KEGG" id="bcoh:BC6307_24520"/>
<gene>
    <name evidence="1" type="ORF">BC6307_24520</name>
</gene>
<dbReference type="Proteomes" id="UP000215224">
    <property type="component" value="Chromosome"/>
</dbReference>
<organism evidence="1 2">
    <name type="scientific">Sutcliffiella cohnii</name>
    <dbReference type="NCBI Taxonomy" id="33932"/>
    <lineage>
        <taxon>Bacteria</taxon>
        <taxon>Bacillati</taxon>
        <taxon>Bacillota</taxon>
        <taxon>Bacilli</taxon>
        <taxon>Bacillales</taxon>
        <taxon>Bacillaceae</taxon>
        <taxon>Sutcliffiella</taxon>
    </lineage>
</organism>
<evidence type="ECO:0000313" key="1">
    <source>
        <dbReference type="EMBL" id="AST94174.1"/>
    </source>
</evidence>
<sequence length="277" mass="32636">MTVKFTNDLSSVIQKHKKMLEKSELYTYYFFYNSKKYYQCIYLRFKKTTGVVILDETGAVVPKSTAVKVAYYINSYNNFILDVTRVIIPEMRKSYKPIEEKYELLMKITSKTEDSAFHKYFSILDEILCRRRRLPEIVEEFTKLHDEVLRTNHLDLEIYHRALNIGEEFNEIVFSTAMRLTEAVPITKKIKEDRKLYQQEDFYPEVKRLVAGINDFLSPSSLKELEKSVRLLGEDEVGNHQIISADEKGMELAKELVERNGKKDFERKVIPIIRNGD</sequence>
<dbReference type="STRING" id="1314751.GCA_001591425_02107"/>
<keyword evidence="2" id="KW-1185">Reference proteome</keyword>
<dbReference type="EMBL" id="CP018866">
    <property type="protein sequence ID" value="AST94174.1"/>
    <property type="molecule type" value="Genomic_DNA"/>
</dbReference>
<dbReference type="RefSeq" id="WP_066415645.1">
    <property type="nucleotide sequence ID" value="NZ_CP018866.1"/>
</dbReference>
<accession>A0A223KXN8</accession>
<name>A0A223KXN8_9BACI</name>
<protein>
    <submittedName>
        <fullName evidence="1">Uncharacterized protein</fullName>
    </submittedName>
</protein>
<evidence type="ECO:0000313" key="2">
    <source>
        <dbReference type="Proteomes" id="UP000215224"/>
    </source>
</evidence>
<dbReference type="AlphaFoldDB" id="A0A223KXN8"/>
<proteinExistence type="predicted"/>